<dbReference type="InterPro" id="IPR004838">
    <property type="entry name" value="NHTrfase_class1_PyrdxlP-BS"/>
</dbReference>
<dbReference type="SUPFAM" id="SSF53383">
    <property type="entry name" value="PLP-dependent transferases"/>
    <property type="match status" value="1"/>
</dbReference>
<comment type="cofactor">
    <cofactor evidence="1 4">
        <name>pyridoxal 5'-phosphate</name>
        <dbReference type="ChEBI" id="CHEBI:597326"/>
    </cofactor>
</comment>
<keyword evidence="3 4" id="KW-0808">Transferase</keyword>
<dbReference type="GO" id="GO:0008483">
    <property type="term" value="F:transaminase activity"/>
    <property type="evidence" value="ECO:0007669"/>
    <property type="project" value="UniProtKB-KW"/>
</dbReference>
<evidence type="ECO:0000313" key="7">
    <source>
        <dbReference type="Proteomes" id="UP000198619"/>
    </source>
</evidence>
<dbReference type="Gene3D" id="3.40.640.10">
    <property type="entry name" value="Type I PLP-dependent aspartate aminotransferase-like (Major domain)"/>
    <property type="match status" value="1"/>
</dbReference>
<evidence type="ECO:0000256" key="3">
    <source>
        <dbReference type="ARBA" id="ARBA00022679"/>
    </source>
</evidence>
<evidence type="ECO:0000256" key="4">
    <source>
        <dbReference type="RuleBase" id="RU000481"/>
    </source>
</evidence>
<dbReference type="PANTHER" id="PTHR42832:SF3">
    <property type="entry name" value="L-GLUTAMINE--4-(METHYLSULFANYL)-2-OXOBUTANOATE AMINOTRANSFERASE"/>
    <property type="match status" value="1"/>
</dbReference>
<gene>
    <name evidence="6" type="ORF">SAMN04488528_10232</name>
</gene>
<reference evidence="6 7" key="1">
    <citation type="submission" date="2016-10" db="EMBL/GenBank/DDBJ databases">
        <authorList>
            <person name="de Groot N.N."/>
        </authorList>
    </citation>
    <scope>NUCLEOTIDE SEQUENCE [LARGE SCALE GENOMIC DNA]</scope>
    <source>
        <strain evidence="6 7">DSM 12271</strain>
    </source>
</reference>
<dbReference type="EMBL" id="FOKI01000023">
    <property type="protein sequence ID" value="SFB26668.1"/>
    <property type="molecule type" value="Genomic_DNA"/>
</dbReference>
<dbReference type="InterPro" id="IPR015424">
    <property type="entry name" value="PyrdxlP-dep_Trfase"/>
</dbReference>
<dbReference type="AlphaFoldDB" id="A0A1I0ZQM5"/>
<accession>A0A1I0ZQM5</accession>
<dbReference type="RefSeq" id="WP_090042094.1">
    <property type="nucleotide sequence ID" value="NZ_FOKI01000023.1"/>
</dbReference>
<dbReference type="PROSITE" id="PS00105">
    <property type="entry name" value="AA_TRANSFER_CLASS_1"/>
    <property type="match status" value="1"/>
</dbReference>
<dbReference type="EC" id="2.6.1.-" evidence="4"/>
<proteinExistence type="inferred from homology"/>
<dbReference type="InterPro" id="IPR015422">
    <property type="entry name" value="PyrdxlP-dep_Trfase_small"/>
</dbReference>
<dbReference type="Pfam" id="PF00155">
    <property type="entry name" value="Aminotran_1_2"/>
    <property type="match status" value="1"/>
</dbReference>
<dbReference type="Proteomes" id="UP000198619">
    <property type="component" value="Unassembled WGS sequence"/>
</dbReference>
<dbReference type="STRING" id="84698.SAMN04488528_10232"/>
<dbReference type="OrthoDB" id="9802328at2"/>
<sequence>MKINNRLDSIEEYHFKTIETIKQKLINEGKEIFDFGIGEPDIKTNEEIVQEIVRGFKNQGFNRYPPYEGSEELKKSVIEYYKKTYNISLEKDEVLILIGSKEGISNSFPAFCDVGDISIVPALGYPVYTIASKLWGVKTYKMPLQKEKEYLPQYDLIPEAIVKKAKYMILNYPNNPTGAIATPEFYKETVEFSKKNNIVVCNDNAYNEIVNKLEYNISLLMYGKENVIEFGSFSKTFSMTGFRLAYVVGDRDAIKRILKIKSNVDSGQFIPIQLSGIKALSVLDEVKKSLITYKERRESLENIMLAKKIEFFKGKGSFYMWCKVPENYSTDEFCKELLYKSGIVVTPGYVFGYQGYGYFRVALTKEKDVIEKAFLRI</sequence>
<evidence type="ECO:0000313" key="6">
    <source>
        <dbReference type="EMBL" id="SFB26668.1"/>
    </source>
</evidence>
<evidence type="ECO:0000256" key="1">
    <source>
        <dbReference type="ARBA" id="ARBA00001933"/>
    </source>
</evidence>
<keyword evidence="2 4" id="KW-0032">Aminotransferase</keyword>
<keyword evidence="7" id="KW-1185">Reference proteome</keyword>
<dbReference type="InterPro" id="IPR015421">
    <property type="entry name" value="PyrdxlP-dep_Trfase_major"/>
</dbReference>
<feature type="domain" description="Aminotransferase class I/classII large" evidence="5">
    <location>
        <begin position="31"/>
        <end position="372"/>
    </location>
</feature>
<name>A0A1I0ZQM5_9CLOT</name>
<evidence type="ECO:0000256" key="2">
    <source>
        <dbReference type="ARBA" id="ARBA00022576"/>
    </source>
</evidence>
<organism evidence="6 7">
    <name type="scientific">Clostridium frigidicarnis</name>
    <dbReference type="NCBI Taxonomy" id="84698"/>
    <lineage>
        <taxon>Bacteria</taxon>
        <taxon>Bacillati</taxon>
        <taxon>Bacillota</taxon>
        <taxon>Clostridia</taxon>
        <taxon>Eubacteriales</taxon>
        <taxon>Clostridiaceae</taxon>
        <taxon>Clostridium</taxon>
    </lineage>
</organism>
<dbReference type="PANTHER" id="PTHR42832">
    <property type="entry name" value="AMINO ACID AMINOTRANSFERASE"/>
    <property type="match status" value="1"/>
</dbReference>
<dbReference type="CDD" id="cd00609">
    <property type="entry name" value="AAT_like"/>
    <property type="match status" value="1"/>
</dbReference>
<protein>
    <recommendedName>
        <fullName evidence="4">Aminotransferase</fullName>
        <ecNumber evidence="4">2.6.1.-</ecNumber>
    </recommendedName>
</protein>
<dbReference type="InterPro" id="IPR004839">
    <property type="entry name" value="Aminotransferase_I/II_large"/>
</dbReference>
<comment type="similarity">
    <text evidence="4">Belongs to the class-I pyridoxal-phosphate-dependent aminotransferase family.</text>
</comment>
<evidence type="ECO:0000259" key="5">
    <source>
        <dbReference type="Pfam" id="PF00155"/>
    </source>
</evidence>
<dbReference type="InterPro" id="IPR050881">
    <property type="entry name" value="LL-DAP_aminotransferase"/>
</dbReference>
<dbReference type="Gene3D" id="3.90.1150.10">
    <property type="entry name" value="Aspartate Aminotransferase, domain 1"/>
    <property type="match status" value="1"/>
</dbReference>
<dbReference type="GO" id="GO:0030170">
    <property type="term" value="F:pyridoxal phosphate binding"/>
    <property type="evidence" value="ECO:0007669"/>
    <property type="project" value="InterPro"/>
</dbReference>